<keyword evidence="6 10" id="KW-0874">Quinone</keyword>
<comment type="similarity">
    <text evidence="3 10">Belongs to the complex I subunit 4L family.</text>
</comment>
<comment type="subunit">
    <text evidence="10">NDH-1 is composed of 14 different subunits. Subunits NuoA, H, J, K, L, M, N constitute the membrane sector of the complex.</text>
</comment>
<dbReference type="RefSeq" id="WP_137338170.1">
    <property type="nucleotide sequence ID" value="NZ_BSQH01000001.1"/>
</dbReference>
<comment type="subcellular location">
    <subcellularLocation>
        <location evidence="10">Cell membrane</location>
        <topology evidence="10">Multi-pass membrane protein</topology>
    </subcellularLocation>
    <subcellularLocation>
        <location evidence="2">Membrane</location>
        <topology evidence="2">Multi-pass membrane protein</topology>
    </subcellularLocation>
</comment>
<dbReference type="PANTHER" id="PTHR11434:SF16">
    <property type="entry name" value="NADH-UBIQUINONE OXIDOREDUCTASE CHAIN 4L"/>
    <property type="match status" value="1"/>
</dbReference>
<keyword evidence="4 10" id="KW-0813">Transport</keyword>
<evidence type="ECO:0000313" key="12">
    <source>
        <dbReference type="Proteomes" id="UP000304900"/>
    </source>
</evidence>
<keyword evidence="12" id="KW-1185">Reference proteome</keyword>
<accession>A0A4U6D8P9</accession>
<protein>
    <recommendedName>
        <fullName evidence="10">NADH-quinone oxidoreductase subunit K</fullName>
        <ecNumber evidence="10">7.1.1.-</ecNumber>
    </recommendedName>
    <alternativeName>
        <fullName evidence="10">NADH dehydrogenase I subunit K</fullName>
    </alternativeName>
    <alternativeName>
        <fullName evidence="10">NDH-1 subunit K</fullName>
    </alternativeName>
</protein>
<gene>
    <name evidence="10 11" type="primary">nuoK</name>
    <name evidence="11" type="ORF">FDK13_01330</name>
</gene>
<dbReference type="PANTHER" id="PTHR11434">
    <property type="entry name" value="NADH-UBIQUINONE OXIDOREDUCTASE SUBUNIT ND4L"/>
    <property type="match status" value="1"/>
</dbReference>
<reference evidence="11 12" key="1">
    <citation type="submission" date="2019-05" db="EMBL/GenBank/DDBJ databases">
        <title>Dyadobacter AR-3-8 sp. nov., isolated from arctic soil.</title>
        <authorList>
            <person name="Chaudhary D.K."/>
        </authorList>
    </citation>
    <scope>NUCLEOTIDE SEQUENCE [LARGE SCALE GENOMIC DNA]</scope>
    <source>
        <strain evidence="11 12">AR-3-8</strain>
    </source>
</reference>
<dbReference type="InterPro" id="IPR001133">
    <property type="entry name" value="NADH_UbQ_OxRdtase_chain4L/K"/>
</dbReference>
<keyword evidence="10" id="KW-0520">NAD</keyword>
<organism evidence="11 12">
    <name type="scientific">Dyadobacter frigoris</name>
    <dbReference type="NCBI Taxonomy" id="2576211"/>
    <lineage>
        <taxon>Bacteria</taxon>
        <taxon>Pseudomonadati</taxon>
        <taxon>Bacteroidota</taxon>
        <taxon>Cytophagia</taxon>
        <taxon>Cytophagales</taxon>
        <taxon>Spirosomataceae</taxon>
        <taxon>Dyadobacter</taxon>
    </lineage>
</organism>
<dbReference type="Proteomes" id="UP000304900">
    <property type="component" value="Unassembled WGS sequence"/>
</dbReference>
<evidence type="ECO:0000256" key="6">
    <source>
        <dbReference type="ARBA" id="ARBA00022719"/>
    </source>
</evidence>
<dbReference type="EMBL" id="SZVO01000001">
    <property type="protein sequence ID" value="TKT93880.1"/>
    <property type="molecule type" value="Genomic_DNA"/>
</dbReference>
<feature type="transmembrane region" description="Helical" evidence="10">
    <location>
        <begin position="6"/>
        <end position="25"/>
    </location>
</feature>
<name>A0A4U6D8P9_9BACT</name>
<evidence type="ECO:0000256" key="9">
    <source>
        <dbReference type="ARBA" id="ARBA00023136"/>
    </source>
</evidence>
<dbReference type="InterPro" id="IPR039428">
    <property type="entry name" value="NUOK/Mnh_C1-like"/>
</dbReference>
<comment type="catalytic activity">
    <reaction evidence="10">
        <text>a quinone + NADH + 5 H(+)(in) = a quinol + NAD(+) + 4 H(+)(out)</text>
        <dbReference type="Rhea" id="RHEA:57888"/>
        <dbReference type="ChEBI" id="CHEBI:15378"/>
        <dbReference type="ChEBI" id="CHEBI:24646"/>
        <dbReference type="ChEBI" id="CHEBI:57540"/>
        <dbReference type="ChEBI" id="CHEBI:57945"/>
        <dbReference type="ChEBI" id="CHEBI:132124"/>
    </reaction>
</comment>
<evidence type="ECO:0000313" key="11">
    <source>
        <dbReference type="EMBL" id="TKT93880.1"/>
    </source>
</evidence>
<evidence type="ECO:0000256" key="4">
    <source>
        <dbReference type="ARBA" id="ARBA00022448"/>
    </source>
</evidence>
<keyword evidence="5 10" id="KW-0812">Transmembrane</keyword>
<dbReference type="GO" id="GO:0048038">
    <property type="term" value="F:quinone binding"/>
    <property type="evidence" value="ECO:0007669"/>
    <property type="project" value="UniProtKB-KW"/>
</dbReference>
<keyword evidence="7 10" id="KW-1278">Translocase</keyword>
<feature type="transmembrane region" description="Helical" evidence="10">
    <location>
        <begin position="63"/>
        <end position="87"/>
    </location>
</feature>
<comment type="caution">
    <text evidence="11">The sequence shown here is derived from an EMBL/GenBank/DDBJ whole genome shotgun (WGS) entry which is preliminary data.</text>
</comment>
<keyword evidence="10" id="KW-1003">Cell membrane</keyword>
<evidence type="ECO:0000256" key="10">
    <source>
        <dbReference type="HAMAP-Rule" id="MF_01456"/>
    </source>
</evidence>
<keyword evidence="8 10" id="KW-1133">Transmembrane helix</keyword>
<keyword evidence="11" id="KW-0560">Oxidoreductase</keyword>
<dbReference type="GO" id="GO:0042773">
    <property type="term" value="P:ATP synthesis coupled electron transport"/>
    <property type="evidence" value="ECO:0007669"/>
    <property type="project" value="InterPro"/>
</dbReference>
<dbReference type="EC" id="7.1.1.-" evidence="10"/>
<keyword evidence="9 10" id="KW-0472">Membrane</keyword>
<dbReference type="GO" id="GO:0050136">
    <property type="term" value="F:NADH dehydrogenase (quinone) (non-electrogenic) activity"/>
    <property type="evidence" value="ECO:0007669"/>
    <property type="project" value="UniProtKB-UniRule"/>
</dbReference>
<dbReference type="NCBIfam" id="NF004320">
    <property type="entry name" value="PRK05715.1-2"/>
    <property type="match status" value="1"/>
</dbReference>
<dbReference type="FunFam" id="1.10.287.3510:FF:000001">
    <property type="entry name" value="NADH-quinone oxidoreductase subunit K"/>
    <property type="match status" value="1"/>
</dbReference>
<dbReference type="GO" id="GO:0005886">
    <property type="term" value="C:plasma membrane"/>
    <property type="evidence" value="ECO:0007669"/>
    <property type="project" value="UniProtKB-SubCell"/>
</dbReference>
<dbReference type="Gene3D" id="1.10.287.3510">
    <property type="match status" value="1"/>
</dbReference>
<dbReference type="AlphaFoldDB" id="A0A4U6D8P9"/>
<dbReference type="Pfam" id="PF00420">
    <property type="entry name" value="Oxidored_q2"/>
    <property type="match status" value="1"/>
</dbReference>
<evidence type="ECO:0000256" key="5">
    <source>
        <dbReference type="ARBA" id="ARBA00022692"/>
    </source>
</evidence>
<evidence type="ECO:0000256" key="1">
    <source>
        <dbReference type="ARBA" id="ARBA00002378"/>
    </source>
</evidence>
<evidence type="ECO:0000256" key="2">
    <source>
        <dbReference type="ARBA" id="ARBA00004141"/>
    </source>
</evidence>
<sequence>MINIPVEHYLIVAAALFSIGLAIAITKQHLIGILLGIELMLNAVNINLIAFSRHDPEKIGGQLFALFVIVVAAAEVTVALAIILRVYGHFRSVNPDKINELKK</sequence>
<evidence type="ECO:0000256" key="3">
    <source>
        <dbReference type="ARBA" id="ARBA00010519"/>
    </source>
</evidence>
<feature type="transmembrane region" description="Helical" evidence="10">
    <location>
        <begin position="32"/>
        <end position="51"/>
    </location>
</feature>
<evidence type="ECO:0000256" key="8">
    <source>
        <dbReference type="ARBA" id="ARBA00022989"/>
    </source>
</evidence>
<comment type="function">
    <text evidence="1">NDH-1 shuttles electrons from NADH, via FMN and iron-sulfur (Fe-S) centers, to quinones in the respiratory chain. The immediate electron acceptor for the enzyme in this species is believed to be ubiquinone. Couples the redox reaction to proton translocation (for every two electrons transferred, four hydrogen ions are translocated across the cytoplasmic membrane), and thus conserves the redox energy in a proton gradient.</text>
</comment>
<proteinExistence type="inferred from homology"/>
<evidence type="ECO:0000256" key="7">
    <source>
        <dbReference type="ARBA" id="ARBA00022967"/>
    </source>
</evidence>
<comment type="function">
    <text evidence="10">NDH-1 shuttles electrons from NADH, via FMN and iron-sulfur (Fe-S) centers, to quinones in the respiratory chain. The immediate electron acceptor for the enzyme in this species is believed to be a menaquinone. Couples the redox reaction to proton translocation (for every two electrons transferred, four hydrogen ions are translocated across the cytoplasmic membrane), and thus conserves the redox energy in a proton gradient.</text>
</comment>
<dbReference type="GO" id="GO:0030964">
    <property type="term" value="C:NADH dehydrogenase complex"/>
    <property type="evidence" value="ECO:0007669"/>
    <property type="project" value="TreeGrafter"/>
</dbReference>
<dbReference type="HAMAP" id="MF_01456">
    <property type="entry name" value="NDH1_NuoK"/>
    <property type="match status" value="1"/>
</dbReference>